<keyword evidence="1" id="KW-1133">Transmembrane helix</keyword>
<protein>
    <submittedName>
        <fullName evidence="2">Uncharacterized protein</fullName>
    </submittedName>
</protein>
<proteinExistence type="predicted"/>
<dbReference type="AlphaFoldDB" id="A0A7S0WZ80"/>
<sequence>MSIQDLAKLDQLGETELEAHETGHVFLLRWFKEGPWGEAARNVIWQFIFFYAILLIGFGFLYMMIRSTAQLREIRKNVAEALRAQQAKKFGVDDGGYTMGMYA</sequence>
<feature type="transmembrane region" description="Helical" evidence="1">
    <location>
        <begin position="43"/>
        <end position="65"/>
    </location>
</feature>
<name>A0A7S0WZ80_9CHLO</name>
<keyword evidence="1" id="KW-0472">Membrane</keyword>
<dbReference type="EMBL" id="HBFB01027572">
    <property type="protein sequence ID" value="CAD8691131.1"/>
    <property type="molecule type" value="Transcribed_RNA"/>
</dbReference>
<evidence type="ECO:0000313" key="2">
    <source>
        <dbReference type="EMBL" id="CAD8691131.1"/>
    </source>
</evidence>
<organism evidence="2">
    <name type="scientific">Chlamydomonas leiostraca</name>
    <dbReference type="NCBI Taxonomy" id="1034604"/>
    <lineage>
        <taxon>Eukaryota</taxon>
        <taxon>Viridiplantae</taxon>
        <taxon>Chlorophyta</taxon>
        <taxon>core chlorophytes</taxon>
        <taxon>Chlorophyceae</taxon>
        <taxon>CS clade</taxon>
        <taxon>Chlamydomonadales</taxon>
        <taxon>Chlamydomonadaceae</taxon>
        <taxon>Chlamydomonas</taxon>
    </lineage>
</organism>
<keyword evidence="1" id="KW-0812">Transmembrane</keyword>
<gene>
    <name evidence="2" type="ORF">CLEI1391_LOCUS15423</name>
</gene>
<accession>A0A7S0WZ80</accession>
<reference evidence="2" key="1">
    <citation type="submission" date="2021-01" db="EMBL/GenBank/DDBJ databases">
        <authorList>
            <person name="Corre E."/>
            <person name="Pelletier E."/>
            <person name="Niang G."/>
            <person name="Scheremetjew M."/>
            <person name="Finn R."/>
            <person name="Kale V."/>
            <person name="Holt S."/>
            <person name="Cochrane G."/>
            <person name="Meng A."/>
            <person name="Brown T."/>
            <person name="Cohen L."/>
        </authorList>
    </citation>
    <scope>NUCLEOTIDE SEQUENCE</scope>
    <source>
        <strain evidence="2">SAG 11-49</strain>
    </source>
</reference>
<evidence type="ECO:0000256" key="1">
    <source>
        <dbReference type="SAM" id="Phobius"/>
    </source>
</evidence>